<organism evidence="1 2">
    <name type="scientific">Rangifer tarandus platyrhynchus</name>
    <name type="common">Svalbard reindeer</name>
    <dbReference type="NCBI Taxonomy" id="3082113"/>
    <lineage>
        <taxon>Eukaryota</taxon>
        <taxon>Metazoa</taxon>
        <taxon>Chordata</taxon>
        <taxon>Craniata</taxon>
        <taxon>Vertebrata</taxon>
        <taxon>Euteleostomi</taxon>
        <taxon>Mammalia</taxon>
        <taxon>Eutheria</taxon>
        <taxon>Laurasiatheria</taxon>
        <taxon>Artiodactyla</taxon>
        <taxon>Ruminantia</taxon>
        <taxon>Pecora</taxon>
        <taxon>Cervidae</taxon>
        <taxon>Odocoileinae</taxon>
        <taxon>Rangifer</taxon>
    </lineage>
</organism>
<dbReference type="EMBL" id="OX596102">
    <property type="protein sequence ID" value="CAM9794226.1"/>
    <property type="molecule type" value="Genomic_DNA"/>
</dbReference>
<accession>A0AC59YKY6</accession>
<sequence>MVFERRTGKTNTHSSSKPAGGISGIEVLEVVRLPGSGINKVNSACCDLQGNHDKNRAYNFQGGRGIKKRNDKINQDQVMPRRERKTNTEEPRQKGITKEVMDVNVDVLVITLDVKMFLFNKGLRLCKVTLCEPERGN</sequence>
<reference evidence="1" key="2">
    <citation type="submission" date="2025-03" db="EMBL/GenBank/DDBJ databases">
        <authorList>
            <consortium name="ELIXIR-Norway"/>
            <consortium name="Elixir Norway"/>
        </authorList>
    </citation>
    <scope>NUCLEOTIDE SEQUENCE</scope>
</reference>
<evidence type="ECO:0000313" key="2">
    <source>
        <dbReference type="Proteomes" id="UP001162501"/>
    </source>
</evidence>
<dbReference type="Proteomes" id="UP001162501">
    <property type="component" value="Chromosome 18"/>
</dbReference>
<reference evidence="1" key="1">
    <citation type="submission" date="2023-05" db="EMBL/GenBank/DDBJ databases">
        <authorList>
            <consortium name="ELIXIR-Norway"/>
        </authorList>
    </citation>
    <scope>NUCLEOTIDE SEQUENCE</scope>
</reference>
<protein>
    <submittedName>
        <fullName evidence="1">Uncharacterized protein</fullName>
    </submittedName>
</protein>
<proteinExistence type="predicted"/>
<name>A0AC59YKY6_RANTA</name>
<evidence type="ECO:0000313" key="1">
    <source>
        <dbReference type="EMBL" id="CAM9794226.1"/>
    </source>
</evidence>
<gene>
    <name evidence="1" type="ORF">MRATA1EN22A_LOCUS7539</name>
</gene>